<comment type="caution">
    <text evidence="1">The sequence shown here is derived from an EMBL/GenBank/DDBJ whole genome shotgun (WGS) entry which is preliminary data.</text>
</comment>
<evidence type="ECO:0000313" key="1">
    <source>
        <dbReference type="EMBL" id="KAH0870028.1"/>
    </source>
</evidence>
<reference evidence="1 2" key="1">
    <citation type="submission" date="2021-05" db="EMBL/GenBank/DDBJ databases">
        <title>Genome Assembly of Synthetic Allotetraploid Brassica napus Reveals Homoeologous Exchanges between Subgenomes.</title>
        <authorList>
            <person name="Davis J.T."/>
        </authorList>
    </citation>
    <scope>NUCLEOTIDE SEQUENCE [LARGE SCALE GENOMIC DNA]</scope>
    <source>
        <strain evidence="2">cv. Da-Ae</strain>
        <tissue evidence="1">Seedling</tissue>
    </source>
</reference>
<dbReference type="Proteomes" id="UP000824890">
    <property type="component" value="Unassembled WGS sequence"/>
</dbReference>
<keyword evidence="2" id="KW-1185">Reference proteome</keyword>
<organism evidence="1 2">
    <name type="scientific">Brassica napus</name>
    <name type="common">Rape</name>
    <dbReference type="NCBI Taxonomy" id="3708"/>
    <lineage>
        <taxon>Eukaryota</taxon>
        <taxon>Viridiplantae</taxon>
        <taxon>Streptophyta</taxon>
        <taxon>Embryophyta</taxon>
        <taxon>Tracheophyta</taxon>
        <taxon>Spermatophyta</taxon>
        <taxon>Magnoliopsida</taxon>
        <taxon>eudicotyledons</taxon>
        <taxon>Gunneridae</taxon>
        <taxon>Pentapetalae</taxon>
        <taxon>rosids</taxon>
        <taxon>malvids</taxon>
        <taxon>Brassicales</taxon>
        <taxon>Brassicaceae</taxon>
        <taxon>Brassiceae</taxon>
        <taxon>Brassica</taxon>
    </lineage>
</organism>
<dbReference type="EMBL" id="JAGKQM010000017">
    <property type="protein sequence ID" value="KAH0870028.1"/>
    <property type="molecule type" value="Genomic_DNA"/>
</dbReference>
<proteinExistence type="predicted"/>
<name>A0ABQ7YRX0_BRANA</name>
<protein>
    <submittedName>
        <fullName evidence="1">Uncharacterized protein</fullName>
    </submittedName>
</protein>
<sequence length="174" mass="19804">MILVFLFQQHPKNLTMFLCLIEPSVLNSAENESGTPDVLVTVDVTGQSFFTAMTSWLGISALYTTREQPLPITLLSTKHLSTCSTMFKETKFLRPDREKRWPESMLYDISSTDNRLRAEILAGMKPSNEFQLKFKAMSRFSMSKSSSGMVPRDVVTAEIKKLKIRALTKRCCYC</sequence>
<accession>A0ABQ7YRX0</accession>
<evidence type="ECO:0000313" key="2">
    <source>
        <dbReference type="Proteomes" id="UP000824890"/>
    </source>
</evidence>
<gene>
    <name evidence="1" type="ORF">HID58_077050</name>
</gene>